<accession>A0AAV6WZ88</accession>
<dbReference type="Proteomes" id="UP000826271">
    <property type="component" value="Unassembled WGS sequence"/>
</dbReference>
<keyword evidence="4" id="KW-1185">Reference proteome</keyword>
<dbReference type="Gene3D" id="3.90.190.10">
    <property type="entry name" value="Protein tyrosine phosphatase superfamily"/>
    <property type="match status" value="1"/>
</dbReference>
<dbReference type="EMBL" id="WHWC01000010">
    <property type="protein sequence ID" value="KAG8375444.1"/>
    <property type="molecule type" value="Genomic_DNA"/>
</dbReference>
<evidence type="ECO:0000259" key="2">
    <source>
        <dbReference type="PROSITE" id="PS51182"/>
    </source>
</evidence>
<evidence type="ECO:0000256" key="1">
    <source>
        <dbReference type="ARBA" id="ARBA00022912"/>
    </source>
</evidence>
<proteinExistence type="predicted"/>
<dbReference type="PANTHER" id="PTHR45733:SF8">
    <property type="entry name" value="FORMIN-J"/>
    <property type="match status" value="1"/>
</dbReference>
<keyword evidence="1" id="KW-0904">Protein phosphatase</keyword>
<organism evidence="3 4">
    <name type="scientific">Buddleja alternifolia</name>
    <dbReference type="NCBI Taxonomy" id="168488"/>
    <lineage>
        <taxon>Eukaryota</taxon>
        <taxon>Viridiplantae</taxon>
        <taxon>Streptophyta</taxon>
        <taxon>Embryophyta</taxon>
        <taxon>Tracheophyta</taxon>
        <taxon>Spermatophyta</taxon>
        <taxon>Magnoliopsida</taxon>
        <taxon>eudicotyledons</taxon>
        <taxon>Gunneridae</taxon>
        <taxon>Pentapetalae</taxon>
        <taxon>asterids</taxon>
        <taxon>lamiids</taxon>
        <taxon>Lamiales</taxon>
        <taxon>Scrophulariaceae</taxon>
        <taxon>Buddlejeae</taxon>
        <taxon>Buddleja</taxon>
    </lineage>
</organism>
<reference evidence="3" key="1">
    <citation type="submission" date="2019-10" db="EMBL/GenBank/DDBJ databases">
        <authorList>
            <person name="Zhang R."/>
            <person name="Pan Y."/>
            <person name="Wang J."/>
            <person name="Ma R."/>
            <person name="Yu S."/>
        </authorList>
    </citation>
    <scope>NUCLEOTIDE SEQUENCE</scope>
    <source>
        <strain evidence="3">LA-IB0</strain>
        <tissue evidence="3">Leaf</tissue>
    </source>
</reference>
<name>A0AAV6WZ88_9LAMI</name>
<evidence type="ECO:0000313" key="3">
    <source>
        <dbReference type="EMBL" id="KAG8375444.1"/>
    </source>
</evidence>
<dbReference type="SUPFAM" id="SSF52799">
    <property type="entry name" value="(Phosphotyrosine protein) phosphatases II"/>
    <property type="match status" value="1"/>
</dbReference>
<feature type="domain" description="C2 tensin-type" evidence="2">
    <location>
        <begin position="199"/>
        <end position="265"/>
    </location>
</feature>
<dbReference type="GO" id="GO:0004721">
    <property type="term" value="F:phosphoprotein phosphatase activity"/>
    <property type="evidence" value="ECO:0007669"/>
    <property type="project" value="UniProtKB-KW"/>
</dbReference>
<dbReference type="InterPro" id="IPR051144">
    <property type="entry name" value="Formin_homology_domain"/>
</dbReference>
<comment type="caution">
    <text evidence="3">The sequence shown here is derived from an EMBL/GenBank/DDBJ whole genome shotgun (WGS) entry which is preliminary data.</text>
</comment>
<dbReference type="AlphaFoldDB" id="A0AAV6WZ88"/>
<dbReference type="InterPro" id="IPR029021">
    <property type="entry name" value="Prot-tyrosine_phosphatase-like"/>
</dbReference>
<dbReference type="PANTHER" id="PTHR45733">
    <property type="entry name" value="FORMIN-J"/>
    <property type="match status" value="1"/>
</dbReference>
<gene>
    <name evidence="3" type="ORF">BUALT_Bualt10G0100600</name>
</gene>
<dbReference type="PROSITE" id="PS51182">
    <property type="entry name" value="C2_TENSIN"/>
    <property type="match status" value="1"/>
</dbReference>
<sequence length="265" mass="30843">MALFRKIFYRKLPEGLLEISERVFVFDSCFTTNAMEDNEYQLCTRGVVDKLRDHFPDASFNVYNFGDEVQQSHIANTLSEYSITVVNYPCHYENSPLLNLEMIHDFLRSSENWISNGPRNVLLMHCQRGAFPLLAFILAAFLIHSKQYNGEEKTLDMIYKHAPREIVKSLSPLNPLPSQLRYLQYVSKRNMGSEWKVLDRAVKLDLVILRNIPDMDGEGGFRPLFRIYGPDPLMVSDRTAKVIFSTPKTNREVGYFKQVVFYNFF</sequence>
<evidence type="ECO:0000313" key="4">
    <source>
        <dbReference type="Proteomes" id="UP000826271"/>
    </source>
</evidence>
<dbReference type="InterPro" id="IPR014020">
    <property type="entry name" value="Tensin_C2-dom"/>
</dbReference>
<keyword evidence="1" id="KW-0378">Hydrolase</keyword>
<protein>
    <recommendedName>
        <fullName evidence="2">C2 tensin-type domain-containing protein</fullName>
    </recommendedName>
</protein>